<feature type="domain" description="PAS" evidence="1">
    <location>
        <begin position="146"/>
        <end position="202"/>
    </location>
</feature>
<dbReference type="CDD" id="cd00130">
    <property type="entry name" value="PAS"/>
    <property type="match status" value="2"/>
</dbReference>
<evidence type="ECO:0000259" key="1">
    <source>
        <dbReference type="PROSITE" id="PS50112"/>
    </source>
</evidence>
<dbReference type="SMART" id="SM00267">
    <property type="entry name" value="GGDEF"/>
    <property type="match status" value="1"/>
</dbReference>
<comment type="caution">
    <text evidence="4">The sequence shown here is derived from an EMBL/GenBank/DDBJ whole genome shotgun (WGS) entry which is preliminary data.</text>
</comment>
<organism evidence="4 5">
    <name type="scientific">Alkaliphilus hydrothermalis</name>
    <dbReference type="NCBI Taxonomy" id="1482730"/>
    <lineage>
        <taxon>Bacteria</taxon>
        <taxon>Bacillati</taxon>
        <taxon>Bacillota</taxon>
        <taxon>Clostridia</taxon>
        <taxon>Peptostreptococcales</taxon>
        <taxon>Natronincolaceae</taxon>
        <taxon>Alkaliphilus</taxon>
    </lineage>
</organism>
<dbReference type="PANTHER" id="PTHR44757">
    <property type="entry name" value="DIGUANYLATE CYCLASE DGCP"/>
    <property type="match status" value="1"/>
</dbReference>
<dbReference type="InterPro" id="IPR029787">
    <property type="entry name" value="Nucleotide_cyclase"/>
</dbReference>
<evidence type="ECO:0000259" key="3">
    <source>
        <dbReference type="PROSITE" id="PS50887"/>
    </source>
</evidence>
<dbReference type="SUPFAM" id="SSF55073">
    <property type="entry name" value="Nucleotide cyclase"/>
    <property type="match status" value="1"/>
</dbReference>
<dbReference type="RefSeq" id="WP_204404494.1">
    <property type="nucleotide sequence ID" value="NZ_JAFBEE010000033.1"/>
</dbReference>
<dbReference type="Pfam" id="PF00990">
    <property type="entry name" value="GGDEF"/>
    <property type="match status" value="1"/>
</dbReference>
<dbReference type="PROSITE" id="PS50887">
    <property type="entry name" value="GGDEF"/>
    <property type="match status" value="1"/>
</dbReference>
<reference evidence="4 5" key="1">
    <citation type="submission" date="2021-01" db="EMBL/GenBank/DDBJ databases">
        <title>Genomic Encyclopedia of Type Strains, Phase IV (KMG-IV): sequencing the most valuable type-strain genomes for metagenomic binning, comparative biology and taxonomic classification.</title>
        <authorList>
            <person name="Goeker M."/>
        </authorList>
    </citation>
    <scope>NUCLEOTIDE SEQUENCE [LARGE SCALE GENOMIC DNA]</scope>
    <source>
        <strain evidence="4 5">DSM 25890</strain>
    </source>
</reference>
<dbReference type="CDD" id="cd01949">
    <property type="entry name" value="GGDEF"/>
    <property type="match status" value="1"/>
</dbReference>
<keyword evidence="5" id="KW-1185">Reference proteome</keyword>
<dbReference type="EMBL" id="JAFBEE010000033">
    <property type="protein sequence ID" value="MBM7616360.1"/>
    <property type="molecule type" value="Genomic_DNA"/>
</dbReference>
<dbReference type="InterPro" id="IPR043128">
    <property type="entry name" value="Rev_trsase/Diguanyl_cyclase"/>
</dbReference>
<protein>
    <submittedName>
        <fullName evidence="4">Diguanylate cyclase (GGDEF)-like protein/PAS domain S-box-containing protein</fullName>
    </submittedName>
</protein>
<dbReference type="SMART" id="SM00091">
    <property type="entry name" value="PAS"/>
    <property type="match status" value="2"/>
</dbReference>
<dbReference type="PROSITE" id="PS50112">
    <property type="entry name" value="PAS"/>
    <property type="match status" value="2"/>
</dbReference>
<feature type="domain" description="PAS" evidence="1">
    <location>
        <begin position="270"/>
        <end position="325"/>
    </location>
</feature>
<sequence length="564" mass="65029">MKLEQHSKEMLVDMLRLTVKDLFILDYTGNILEGFVGSYDNQDMAPCILLEKNHEHFQLYIERLHRTKKRQDFEYRCMNGGVEHFYKVTLNLLGEDKVLLTITDVTEKNRWGERLMEKERALEETLKISENRWSWAVEVNKRLLQQKKSLECLFNNSPDAIVRFDSKHEVVSINKQFTDLFGYSIDEIKGKNINRVIDPHNQVMRYGSYEILVGETIQYYDTVRYSKEGQPISVILRGAPIIINNEIIGGFAIYTDIRQRKKDQEQIIHQKKILESFFNYSPDAIGHLDKKGNIIDINKRFTEIFGYTLEECKGKNLDLLIADEDLIEEALLVSKKALLGESVELETVRTAKGGKKIPVSIRGGATVVNGEIIGLHGFYTDITERKATEAHIRYLSYHDKLTGLFNRAYFEDSLTRLDTEEHLPISIIIGDVNGLKLTNDTFGHLEGDRLLIKIAEIIKNSCRKEDVVARWGGDEFAVILHNTPEERAKSICQEIKRRCEEAEEDPIKISISLGYGTKISVEEEINEIIKKAEEQMYKNKIIESKNLRSQMFASLRENLKNGDA</sequence>
<dbReference type="InterPro" id="IPR035965">
    <property type="entry name" value="PAS-like_dom_sf"/>
</dbReference>
<dbReference type="InterPro" id="IPR000014">
    <property type="entry name" value="PAS"/>
</dbReference>
<dbReference type="Gene3D" id="3.30.70.270">
    <property type="match status" value="1"/>
</dbReference>
<dbReference type="Proteomes" id="UP001314796">
    <property type="component" value="Unassembled WGS sequence"/>
</dbReference>
<dbReference type="Gene3D" id="3.30.450.20">
    <property type="entry name" value="PAS domain"/>
    <property type="match status" value="2"/>
</dbReference>
<dbReference type="InterPro" id="IPR052155">
    <property type="entry name" value="Biofilm_reg_signaling"/>
</dbReference>
<accession>A0ABS2NTT6</accession>
<gene>
    <name evidence="4" type="ORF">JOC73_002942</name>
</gene>
<proteinExistence type="predicted"/>
<evidence type="ECO:0000313" key="4">
    <source>
        <dbReference type="EMBL" id="MBM7616360.1"/>
    </source>
</evidence>
<dbReference type="InterPro" id="IPR000160">
    <property type="entry name" value="GGDEF_dom"/>
</dbReference>
<dbReference type="SUPFAM" id="SSF55785">
    <property type="entry name" value="PYP-like sensor domain (PAS domain)"/>
    <property type="match status" value="2"/>
</dbReference>
<dbReference type="NCBIfam" id="TIGR00229">
    <property type="entry name" value="sensory_box"/>
    <property type="match status" value="2"/>
</dbReference>
<dbReference type="PROSITE" id="PS50113">
    <property type="entry name" value="PAC"/>
    <property type="match status" value="1"/>
</dbReference>
<name>A0ABS2NTT6_9FIRM</name>
<dbReference type="PANTHER" id="PTHR44757:SF2">
    <property type="entry name" value="BIOFILM ARCHITECTURE MAINTENANCE PROTEIN MBAA"/>
    <property type="match status" value="1"/>
</dbReference>
<feature type="domain" description="GGDEF" evidence="3">
    <location>
        <begin position="423"/>
        <end position="553"/>
    </location>
</feature>
<dbReference type="InterPro" id="IPR000700">
    <property type="entry name" value="PAS-assoc_C"/>
</dbReference>
<dbReference type="NCBIfam" id="TIGR00254">
    <property type="entry name" value="GGDEF"/>
    <property type="match status" value="1"/>
</dbReference>
<evidence type="ECO:0000259" key="2">
    <source>
        <dbReference type="PROSITE" id="PS50113"/>
    </source>
</evidence>
<feature type="domain" description="PAC" evidence="2">
    <location>
        <begin position="341"/>
        <end position="394"/>
    </location>
</feature>
<dbReference type="Pfam" id="PF13426">
    <property type="entry name" value="PAS_9"/>
    <property type="match status" value="2"/>
</dbReference>
<evidence type="ECO:0000313" key="5">
    <source>
        <dbReference type="Proteomes" id="UP001314796"/>
    </source>
</evidence>